<keyword evidence="1" id="KW-1133">Transmembrane helix</keyword>
<comment type="caution">
    <text evidence="2">The sequence shown here is derived from an EMBL/GenBank/DDBJ whole genome shotgun (WGS) entry which is preliminary data.</text>
</comment>
<evidence type="ECO:0008006" key="4">
    <source>
        <dbReference type="Google" id="ProtNLM"/>
    </source>
</evidence>
<keyword evidence="1" id="KW-0472">Membrane</keyword>
<proteinExistence type="predicted"/>
<dbReference type="RefSeq" id="WP_215619354.1">
    <property type="nucleotide sequence ID" value="NZ_JADOER010000013.1"/>
</dbReference>
<keyword evidence="1" id="KW-0812">Transmembrane</keyword>
<gene>
    <name evidence="2" type="ORF">IXB28_14720</name>
</gene>
<dbReference type="Proteomes" id="UP001196661">
    <property type="component" value="Unassembled WGS sequence"/>
</dbReference>
<name>A0ABS5Y6H8_9CYAN</name>
<accession>A0ABS5Y6H8</accession>
<evidence type="ECO:0000256" key="1">
    <source>
        <dbReference type="SAM" id="Phobius"/>
    </source>
</evidence>
<organism evidence="2 3">
    <name type="scientific">Leptothoe kymatousa TAU-MAC 1615</name>
    <dbReference type="NCBI Taxonomy" id="2364775"/>
    <lineage>
        <taxon>Bacteria</taxon>
        <taxon>Bacillati</taxon>
        <taxon>Cyanobacteriota</taxon>
        <taxon>Cyanophyceae</taxon>
        <taxon>Nodosilineales</taxon>
        <taxon>Cymatolegaceae</taxon>
        <taxon>Leptothoe</taxon>
        <taxon>Leptothoe kymatousa</taxon>
    </lineage>
</organism>
<keyword evidence="3" id="KW-1185">Reference proteome</keyword>
<feature type="transmembrane region" description="Helical" evidence="1">
    <location>
        <begin position="62"/>
        <end position="93"/>
    </location>
</feature>
<dbReference type="EMBL" id="JADOER010000013">
    <property type="protein sequence ID" value="MBT9313464.1"/>
    <property type="molecule type" value="Genomic_DNA"/>
</dbReference>
<reference evidence="2 3" key="1">
    <citation type="journal article" date="2021" name="Mar. Drugs">
        <title>Genome Reduction and Secondary Metabolism of the Marine Sponge-Associated Cyanobacterium Leptothoe.</title>
        <authorList>
            <person name="Konstantinou D."/>
            <person name="Popin R.V."/>
            <person name="Fewer D.P."/>
            <person name="Sivonen K."/>
            <person name="Gkelis S."/>
        </authorList>
    </citation>
    <scope>NUCLEOTIDE SEQUENCE [LARGE SCALE GENOMIC DNA]</scope>
    <source>
        <strain evidence="2 3">TAU-MAC 1615</strain>
    </source>
</reference>
<protein>
    <recommendedName>
        <fullName evidence="4">DUF3040 domain-containing protein</fullName>
    </recommendedName>
</protein>
<evidence type="ECO:0000313" key="2">
    <source>
        <dbReference type="EMBL" id="MBT9313464.1"/>
    </source>
</evidence>
<sequence length="102" mass="12032">MNPDQSREEEFRQRETELRDREIKVRMQELESEIETTTTGKPVRQRRHAFSLLSHLPRWAQLILLFIGMILAIRIASALAGVFILFVIGWVGYKLFFERDAN</sequence>
<evidence type="ECO:0000313" key="3">
    <source>
        <dbReference type="Proteomes" id="UP001196661"/>
    </source>
</evidence>